<name>A0A0F8YZ57_9ZZZZ</name>
<organism evidence="1">
    <name type="scientific">marine sediment metagenome</name>
    <dbReference type="NCBI Taxonomy" id="412755"/>
    <lineage>
        <taxon>unclassified sequences</taxon>
        <taxon>metagenomes</taxon>
        <taxon>ecological metagenomes</taxon>
    </lineage>
</organism>
<evidence type="ECO:0000313" key="1">
    <source>
        <dbReference type="EMBL" id="KKK79150.1"/>
    </source>
</evidence>
<comment type="caution">
    <text evidence="1">The sequence shown here is derived from an EMBL/GenBank/DDBJ whole genome shotgun (WGS) entry which is preliminary data.</text>
</comment>
<dbReference type="AlphaFoldDB" id="A0A0F8YZ57"/>
<sequence>MAAKTPTRVNPKSVTILAMGPTTMQYISQIGGQFERPTKHVWAINNAGMWFHDIDLIIAMDDFKRDSKTHPKYVKALTNRGVPVLTCTAHEEYPSLQEYPTAEVMEYLRVNPDFAPHPLDNSCNYALAYAMYLGMTEIHLYGFEFRAAMTKKAYIEAQKYAMERYGRVPEWFGFYMKEWLPRPGEPGEESCHWLLGLCHGRGIKIRCSEDTTLLSASLPKFFYGFQDQPDL</sequence>
<proteinExistence type="predicted"/>
<accession>A0A0F8YZ57</accession>
<gene>
    <name evidence="1" type="ORF">LCGC14_2836400</name>
</gene>
<reference evidence="1" key="1">
    <citation type="journal article" date="2015" name="Nature">
        <title>Complex archaea that bridge the gap between prokaryotes and eukaryotes.</title>
        <authorList>
            <person name="Spang A."/>
            <person name="Saw J.H."/>
            <person name="Jorgensen S.L."/>
            <person name="Zaremba-Niedzwiedzka K."/>
            <person name="Martijn J."/>
            <person name="Lind A.E."/>
            <person name="van Eijk R."/>
            <person name="Schleper C."/>
            <person name="Guy L."/>
            <person name="Ettema T.J."/>
        </authorList>
    </citation>
    <scope>NUCLEOTIDE SEQUENCE</scope>
</reference>
<dbReference type="EMBL" id="LAZR01054160">
    <property type="protein sequence ID" value="KKK79150.1"/>
    <property type="molecule type" value="Genomic_DNA"/>
</dbReference>
<protein>
    <submittedName>
        <fullName evidence="1">Uncharacterized protein</fullName>
    </submittedName>
</protein>